<dbReference type="HAMAP" id="MF_01925">
    <property type="entry name" value="P5C_reductase"/>
    <property type="match status" value="1"/>
</dbReference>
<dbReference type="Gene3D" id="3.40.50.720">
    <property type="entry name" value="NAD(P)-binding Rossmann-like Domain"/>
    <property type="match status" value="1"/>
</dbReference>
<dbReference type="InterPro" id="IPR053790">
    <property type="entry name" value="P5CR-like_CS"/>
</dbReference>
<feature type="domain" description="Pyrroline-5-carboxylate reductase catalytic N-terminal" evidence="4">
    <location>
        <begin position="2"/>
        <end position="97"/>
    </location>
</feature>
<comment type="catalytic activity">
    <reaction evidence="2">
        <text>L-proline + NAD(+) = (S)-1-pyrroline-5-carboxylate + NADH + 2 H(+)</text>
        <dbReference type="Rhea" id="RHEA:14105"/>
        <dbReference type="ChEBI" id="CHEBI:15378"/>
        <dbReference type="ChEBI" id="CHEBI:17388"/>
        <dbReference type="ChEBI" id="CHEBI:57540"/>
        <dbReference type="ChEBI" id="CHEBI:57945"/>
        <dbReference type="ChEBI" id="CHEBI:60039"/>
        <dbReference type="EC" id="1.5.1.2"/>
    </reaction>
</comment>
<evidence type="ECO:0000256" key="1">
    <source>
        <dbReference type="ARBA" id="ARBA00005525"/>
    </source>
</evidence>
<evidence type="ECO:0000256" key="2">
    <source>
        <dbReference type="HAMAP-Rule" id="MF_01925"/>
    </source>
</evidence>
<keyword evidence="2 3" id="KW-0521">NADP</keyword>
<evidence type="ECO:0000313" key="7">
    <source>
        <dbReference type="Proteomes" id="UP000253314"/>
    </source>
</evidence>
<dbReference type="PANTHER" id="PTHR11645">
    <property type="entry name" value="PYRROLINE-5-CARBOXYLATE REDUCTASE"/>
    <property type="match status" value="1"/>
</dbReference>
<keyword evidence="7" id="KW-1185">Reference proteome</keyword>
<dbReference type="RefSeq" id="WP_113804933.1">
    <property type="nucleotide sequence ID" value="NZ_QOCW01000004.1"/>
</dbReference>
<dbReference type="Proteomes" id="UP000253314">
    <property type="component" value="Unassembled WGS sequence"/>
</dbReference>
<keyword evidence="2" id="KW-0560">Oxidoreductase</keyword>
<comment type="catalytic activity">
    <reaction evidence="2">
        <text>L-proline + NADP(+) = (S)-1-pyrroline-5-carboxylate + NADPH + 2 H(+)</text>
        <dbReference type="Rhea" id="RHEA:14109"/>
        <dbReference type="ChEBI" id="CHEBI:15378"/>
        <dbReference type="ChEBI" id="CHEBI:17388"/>
        <dbReference type="ChEBI" id="CHEBI:57783"/>
        <dbReference type="ChEBI" id="CHEBI:58349"/>
        <dbReference type="ChEBI" id="CHEBI:60039"/>
        <dbReference type="EC" id="1.5.1.2"/>
    </reaction>
</comment>
<dbReference type="GO" id="GO:0055129">
    <property type="term" value="P:L-proline biosynthetic process"/>
    <property type="evidence" value="ECO:0007669"/>
    <property type="project" value="UniProtKB-UniRule"/>
</dbReference>
<dbReference type="InterPro" id="IPR029036">
    <property type="entry name" value="P5CR_dimer"/>
</dbReference>
<dbReference type="InterPro" id="IPR036291">
    <property type="entry name" value="NAD(P)-bd_dom_sf"/>
</dbReference>
<dbReference type="Gene3D" id="1.10.3730.10">
    <property type="entry name" value="ProC C-terminal domain-like"/>
    <property type="match status" value="1"/>
</dbReference>
<keyword evidence="2" id="KW-0028">Amino-acid biosynthesis</keyword>
<evidence type="ECO:0000313" key="6">
    <source>
        <dbReference type="EMBL" id="RBW70482.1"/>
    </source>
</evidence>
<dbReference type="SUPFAM" id="SSF48179">
    <property type="entry name" value="6-phosphogluconate dehydrogenase C-terminal domain-like"/>
    <property type="match status" value="1"/>
</dbReference>
<comment type="function">
    <text evidence="2">Catalyzes the reduction of 1-pyrroline-5-carboxylate (PCA) to L-proline.</text>
</comment>
<dbReference type="GO" id="GO:0005737">
    <property type="term" value="C:cytoplasm"/>
    <property type="evidence" value="ECO:0007669"/>
    <property type="project" value="UniProtKB-SubCell"/>
</dbReference>
<dbReference type="Pfam" id="PF03807">
    <property type="entry name" value="F420_oxidored"/>
    <property type="match status" value="1"/>
</dbReference>
<proteinExistence type="inferred from homology"/>
<dbReference type="UniPathway" id="UPA00098">
    <property type="reaction ID" value="UER00361"/>
</dbReference>
<dbReference type="SUPFAM" id="SSF51735">
    <property type="entry name" value="NAD(P)-binding Rossmann-fold domains"/>
    <property type="match status" value="1"/>
</dbReference>
<dbReference type="InterPro" id="IPR028939">
    <property type="entry name" value="P5C_Rdtase_cat_N"/>
</dbReference>
<keyword evidence="2" id="KW-0963">Cytoplasm</keyword>
<dbReference type="EMBL" id="QOCW01000004">
    <property type="protein sequence ID" value="RBW70482.1"/>
    <property type="molecule type" value="Genomic_DNA"/>
</dbReference>
<sequence>MKVGIIGTGNMGGILIHSFIESEAVKSSNMIITNRTLAKAQKFQKKYSSLHIAGSAAKVAETADIIFICVKPREFYPLLHEIKRYLSANKVLISITSPITIDDLESIVSCQVARVVPSITNRTLSGCSLVTFGRNCSEVTKHKLEHLCSYISTPIQVEDKNIRAASDIASCGPAFFSFLLQRFIDGAVKQTDISKEQATRLTSEMIIGIAKLLENNVYSLQTLQEKVCVKGGVTGEGIKVLEEELGEIFEHVFEATHKKFKEDRENIIAQFYK</sequence>
<dbReference type="InterPro" id="IPR008927">
    <property type="entry name" value="6-PGluconate_DH-like_C_sf"/>
</dbReference>
<protein>
    <recommendedName>
        <fullName evidence="2">Pyrroline-5-carboxylate reductase</fullName>
        <shortName evidence="2">P5C reductase</shortName>
        <shortName evidence="2">P5CR</shortName>
        <ecNumber evidence="2">1.5.1.2</ecNumber>
    </recommendedName>
    <alternativeName>
        <fullName evidence="2">PCA reductase</fullName>
    </alternativeName>
</protein>
<dbReference type="PANTHER" id="PTHR11645:SF51">
    <property type="entry name" value="COME OPERON PROTEIN 4"/>
    <property type="match status" value="1"/>
</dbReference>
<evidence type="ECO:0000259" key="4">
    <source>
        <dbReference type="Pfam" id="PF03807"/>
    </source>
</evidence>
<evidence type="ECO:0000256" key="3">
    <source>
        <dbReference type="PIRSR" id="PIRSR000193-1"/>
    </source>
</evidence>
<dbReference type="AlphaFoldDB" id="A0A366XWF3"/>
<feature type="domain" description="Pyrroline-5-carboxylate reductase dimerisation" evidence="5">
    <location>
        <begin position="160"/>
        <end position="262"/>
    </location>
</feature>
<dbReference type="EC" id="1.5.1.2" evidence="2"/>
<reference evidence="6 7" key="1">
    <citation type="submission" date="2018-07" db="EMBL/GenBank/DDBJ databases">
        <title>Lottiidibacillus patelloidae gen. nov., sp. nov., isolated from the intestinal tract of a marine limpet and the reclassification of B. taeanensis BH030017T, B. algicola KMM 3737T and B. hwajinpoensis SW-72T as genus Lottiidibacillus.</title>
        <authorList>
            <person name="Liu R."/>
            <person name="Huang Z."/>
        </authorList>
    </citation>
    <scope>NUCLEOTIDE SEQUENCE [LARGE SCALE GENOMIC DNA]</scope>
    <source>
        <strain evidence="6 7">BH030017</strain>
    </source>
</reference>
<evidence type="ECO:0000259" key="5">
    <source>
        <dbReference type="Pfam" id="PF14748"/>
    </source>
</evidence>
<dbReference type="GO" id="GO:0004735">
    <property type="term" value="F:pyrroline-5-carboxylate reductase activity"/>
    <property type="evidence" value="ECO:0007669"/>
    <property type="project" value="UniProtKB-UniRule"/>
</dbReference>
<organism evidence="6 7">
    <name type="scientific">Bacillus taeanensis</name>
    <dbReference type="NCBI Taxonomy" id="273032"/>
    <lineage>
        <taxon>Bacteria</taxon>
        <taxon>Bacillati</taxon>
        <taxon>Bacillota</taxon>
        <taxon>Bacilli</taxon>
        <taxon>Bacillales</taxon>
        <taxon>Bacillaceae</taxon>
        <taxon>Bacillus</taxon>
    </lineage>
</organism>
<dbReference type="PROSITE" id="PS00521">
    <property type="entry name" value="P5CR"/>
    <property type="match status" value="1"/>
</dbReference>
<comment type="caution">
    <text evidence="6">The sequence shown here is derived from an EMBL/GenBank/DDBJ whole genome shotgun (WGS) entry which is preliminary data.</text>
</comment>
<dbReference type="InterPro" id="IPR000304">
    <property type="entry name" value="Pyrroline-COOH_reductase"/>
</dbReference>
<gene>
    <name evidence="2" type="primary">proC</name>
    <name evidence="6" type="ORF">DS031_05505</name>
</gene>
<dbReference type="OrthoDB" id="9805754at2"/>
<comment type="subcellular location">
    <subcellularLocation>
        <location evidence="2">Cytoplasm</location>
    </subcellularLocation>
</comment>
<name>A0A366XWF3_9BACI</name>
<dbReference type="Pfam" id="PF14748">
    <property type="entry name" value="P5CR_dimer"/>
    <property type="match status" value="1"/>
</dbReference>
<comment type="pathway">
    <text evidence="2">Amino-acid biosynthesis; L-proline biosynthesis; L-proline from L-glutamate 5-semialdehyde: step 1/1.</text>
</comment>
<keyword evidence="2" id="KW-0641">Proline biosynthesis</keyword>
<feature type="binding site" evidence="3">
    <location>
        <begin position="6"/>
        <end position="11"/>
    </location>
    <ligand>
        <name>NADP(+)</name>
        <dbReference type="ChEBI" id="CHEBI:58349"/>
    </ligand>
</feature>
<dbReference type="NCBIfam" id="NF005814">
    <property type="entry name" value="PRK07680.1"/>
    <property type="match status" value="1"/>
</dbReference>
<accession>A0A366XWF3</accession>
<dbReference type="PIRSF" id="PIRSF000193">
    <property type="entry name" value="Pyrrol-5-carb_rd"/>
    <property type="match status" value="1"/>
</dbReference>
<comment type="similarity">
    <text evidence="1 2">Belongs to the pyrroline-5-carboxylate reductase family.</text>
</comment>